<keyword evidence="2" id="KW-0433">Leucine-rich repeat</keyword>
<dbReference type="InterPro" id="IPR002182">
    <property type="entry name" value="NB-ARC"/>
</dbReference>
<evidence type="ECO:0000313" key="9">
    <source>
        <dbReference type="Proteomes" id="UP000011115"/>
    </source>
</evidence>
<evidence type="ECO:0000256" key="1">
    <source>
        <dbReference type="ARBA" id="ARBA00008894"/>
    </source>
</evidence>
<dbReference type="EnsemblPlants" id="PGSC0003DMT400072165">
    <property type="protein sequence ID" value="PGSC0003DMT400072165"/>
    <property type="gene ID" value="PGSC0003DMG400028081"/>
</dbReference>
<dbReference type="InterPro" id="IPR042197">
    <property type="entry name" value="Apaf_helical"/>
</dbReference>
<evidence type="ECO:0000259" key="7">
    <source>
        <dbReference type="Pfam" id="PF00931"/>
    </source>
</evidence>
<feature type="domain" description="NB-ARC" evidence="7">
    <location>
        <begin position="1"/>
        <end position="150"/>
    </location>
</feature>
<dbReference type="Gene3D" id="1.10.10.10">
    <property type="entry name" value="Winged helix-like DNA-binding domain superfamily/Winged helix DNA-binding domain"/>
    <property type="match status" value="1"/>
</dbReference>
<dbReference type="HOGENOM" id="CLU_000427_0_1_1"/>
<dbReference type="Gramene" id="PGSC0003DMT400072165">
    <property type="protein sequence ID" value="PGSC0003DMT400072165"/>
    <property type="gene ID" value="PGSC0003DMG400028081"/>
</dbReference>
<dbReference type="InParanoid" id="M1CPT6"/>
<feature type="region of interest" description="Disordered" evidence="6">
    <location>
        <begin position="372"/>
        <end position="413"/>
    </location>
</feature>
<evidence type="ECO:0000256" key="4">
    <source>
        <dbReference type="ARBA" id="ARBA00022821"/>
    </source>
</evidence>
<keyword evidence="5" id="KW-0067">ATP-binding</keyword>
<reference evidence="8" key="2">
    <citation type="submission" date="2015-06" db="UniProtKB">
        <authorList>
            <consortium name="EnsemblPlants"/>
        </authorList>
    </citation>
    <scope>IDENTIFICATION</scope>
    <source>
        <strain evidence="8">DM1-3 516 R44</strain>
    </source>
</reference>
<accession>M1CPT6</accession>
<name>M1CPT6_SOLTU</name>
<evidence type="ECO:0000256" key="5">
    <source>
        <dbReference type="ARBA" id="ARBA00022840"/>
    </source>
</evidence>
<keyword evidence="5" id="KW-0547">Nucleotide-binding</keyword>
<gene>
    <name evidence="8" type="primary">LOC107059350</name>
</gene>
<dbReference type="OrthoDB" id="958531at2759"/>
<protein>
    <submittedName>
        <fullName evidence="8">Cc-nbs-lrr resistance protein</fullName>
    </submittedName>
</protein>
<dbReference type="ExpressionAtlas" id="M1CPT6">
    <property type="expression patterns" value="baseline"/>
</dbReference>
<dbReference type="PaxDb" id="4113-PGSC0003DMT400072165"/>
<dbReference type="Gene3D" id="1.10.8.430">
    <property type="entry name" value="Helical domain of apoptotic protease-activating factors"/>
    <property type="match status" value="1"/>
</dbReference>
<reference evidence="9" key="1">
    <citation type="journal article" date="2011" name="Nature">
        <title>Genome sequence and analysis of the tuber crop potato.</title>
        <authorList>
            <consortium name="The Potato Genome Sequencing Consortium"/>
        </authorList>
    </citation>
    <scope>NUCLEOTIDE SEQUENCE [LARGE SCALE GENOMIC DNA]</scope>
    <source>
        <strain evidence="9">cv. DM1-3 516 R44</strain>
    </source>
</reference>
<dbReference type="AlphaFoldDB" id="M1CPT6"/>
<evidence type="ECO:0000256" key="2">
    <source>
        <dbReference type="ARBA" id="ARBA00022614"/>
    </source>
</evidence>
<sequence>MIGICGLGGVGKTTLAEKIRLKEKQQGFFKDVVMVTVSQQPDWKKLQGDIAEELKLKFEGDNLWSRGDRLRTRLMDQNSRNLIILDDVWESLHDLDKHGIPSGSNHNHQCKVLLTTRFRNVCAEMEAQKIMEVGTLSEEEAWFLFSQKVGDFGNDPSMIDIAKEVAKEFRGLPLAIIILAGALKGKDKPSWKYTLKQLRRAETINIPGVDDKVYKPLRLSYDYLGSDEVKHLFLLCSLFQEDSDIWIEELLIYGMGLRIFSGIENFEDARNRVCFLLNILKDCFLLSQRSDKNHVKMHDVVRDVAKYIATEREHIFMLLLGSLPCLTHICSDNVERIEFPQLRKMYFYRLREFQRFFPTAINDSDPLFDEKRCSESQETMDNRLPINGRSDQKRRRNRDRISPVGKAGASQAA</sequence>
<dbReference type="InterPro" id="IPR050905">
    <property type="entry name" value="Plant_NBS-LRR"/>
</dbReference>
<dbReference type="eggNOG" id="KOG4658">
    <property type="taxonomic scope" value="Eukaryota"/>
</dbReference>
<dbReference type="GO" id="GO:0043531">
    <property type="term" value="F:ADP binding"/>
    <property type="evidence" value="ECO:0007669"/>
    <property type="project" value="InterPro"/>
</dbReference>
<dbReference type="Proteomes" id="UP000011115">
    <property type="component" value="Unassembled WGS sequence"/>
</dbReference>
<dbReference type="PANTHER" id="PTHR33463">
    <property type="entry name" value="NB-ARC DOMAIN-CONTAINING PROTEIN-RELATED"/>
    <property type="match status" value="1"/>
</dbReference>
<organism evidence="8 9">
    <name type="scientific">Solanum tuberosum</name>
    <name type="common">Potato</name>
    <dbReference type="NCBI Taxonomy" id="4113"/>
    <lineage>
        <taxon>Eukaryota</taxon>
        <taxon>Viridiplantae</taxon>
        <taxon>Streptophyta</taxon>
        <taxon>Embryophyta</taxon>
        <taxon>Tracheophyta</taxon>
        <taxon>Spermatophyta</taxon>
        <taxon>Magnoliopsida</taxon>
        <taxon>eudicotyledons</taxon>
        <taxon>Gunneridae</taxon>
        <taxon>Pentapetalae</taxon>
        <taxon>asterids</taxon>
        <taxon>lamiids</taxon>
        <taxon>Solanales</taxon>
        <taxon>Solanaceae</taxon>
        <taxon>Solanoideae</taxon>
        <taxon>Solaneae</taxon>
        <taxon>Solanum</taxon>
    </lineage>
</organism>
<evidence type="ECO:0000256" key="3">
    <source>
        <dbReference type="ARBA" id="ARBA00022737"/>
    </source>
</evidence>
<dbReference type="InterPro" id="IPR036388">
    <property type="entry name" value="WH-like_DNA-bd_sf"/>
</dbReference>
<dbReference type="OMA" id="ETEAWNC"/>
<dbReference type="Gene3D" id="3.40.50.300">
    <property type="entry name" value="P-loop containing nucleotide triphosphate hydrolases"/>
    <property type="match status" value="1"/>
</dbReference>
<comment type="similarity">
    <text evidence="1">Belongs to the disease resistance NB-LRR family.</text>
</comment>
<dbReference type="PRINTS" id="PR00364">
    <property type="entry name" value="DISEASERSIST"/>
</dbReference>
<keyword evidence="4" id="KW-0611">Plant defense</keyword>
<proteinExistence type="inferred from homology"/>
<dbReference type="PANTHER" id="PTHR33463:SF198">
    <property type="entry name" value="RPP4C3"/>
    <property type="match status" value="1"/>
</dbReference>
<dbReference type="GO" id="GO:0006952">
    <property type="term" value="P:defense response"/>
    <property type="evidence" value="ECO:0007669"/>
    <property type="project" value="UniProtKB-KW"/>
</dbReference>
<evidence type="ECO:0000256" key="6">
    <source>
        <dbReference type="SAM" id="MobiDB-lite"/>
    </source>
</evidence>
<evidence type="ECO:0000313" key="8">
    <source>
        <dbReference type="EnsemblPlants" id="PGSC0003DMT400072165"/>
    </source>
</evidence>
<dbReference type="Pfam" id="PF00931">
    <property type="entry name" value="NB-ARC"/>
    <property type="match status" value="1"/>
</dbReference>
<keyword evidence="3" id="KW-0677">Repeat</keyword>
<dbReference type="SUPFAM" id="SSF52540">
    <property type="entry name" value="P-loop containing nucleoside triphosphate hydrolases"/>
    <property type="match status" value="1"/>
</dbReference>
<dbReference type="InterPro" id="IPR027417">
    <property type="entry name" value="P-loop_NTPase"/>
</dbReference>
<keyword evidence="9" id="KW-1185">Reference proteome</keyword>
<dbReference type="GO" id="GO:0005524">
    <property type="term" value="F:ATP binding"/>
    <property type="evidence" value="ECO:0007669"/>
    <property type="project" value="UniProtKB-KW"/>
</dbReference>